<sequence>MSLVHTSSLTLRDSSPKFLGPESCQFCRGRSPTLSPIFDPLILSFPLIHYVITSTPPASVPPPPSPGLRKIYNAASLVYMGPDLEFSARQEILSAAGKLAPILPSGARSTGPRRRSFGLSSPRAASSVSLTSFNPSLNHSVLRPPFPHSIAPGREAAAAETRCSAQLRERPACCRTELLFTARILSVCPTRAAAERAAPAPAALFDPQPKSASDAPQTHYEPTSRTTPSSNDRSVRRPPPPTPGRRLEQPPLLGI</sequence>
<evidence type="ECO:0000256" key="1">
    <source>
        <dbReference type="SAM" id="MobiDB-lite"/>
    </source>
</evidence>
<dbReference type="AlphaFoldDB" id="A0A2R6XTC3"/>
<accession>A0A2R6XTC3</accession>
<organism evidence="2 3">
    <name type="scientific">Marchantia polymorpha</name>
    <name type="common">Common liverwort</name>
    <name type="synonym">Marchantia aquatica</name>
    <dbReference type="NCBI Taxonomy" id="3197"/>
    <lineage>
        <taxon>Eukaryota</taxon>
        <taxon>Viridiplantae</taxon>
        <taxon>Streptophyta</taxon>
        <taxon>Embryophyta</taxon>
        <taxon>Marchantiophyta</taxon>
        <taxon>Marchantiopsida</taxon>
        <taxon>Marchantiidae</taxon>
        <taxon>Marchantiales</taxon>
        <taxon>Marchantiaceae</taxon>
        <taxon>Marchantia</taxon>
    </lineage>
</organism>
<feature type="compositionally biased region" description="Polar residues" evidence="1">
    <location>
        <begin position="210"/>
        <end position="232"/>
    </location>
</feature>
<feature type="region of interest" description="Disordered" evidence="1">
    <location>
        <begin position="199"/>
        <end position="255"/>
    </location>
</feature>
<evidence type="ECO:0000313" key="3">
    <source>
        <dbReference type="Proteomes" id="UP000244005"/>
    </source>
</evidence>
<evidence type="ECO:0000313" key="2">
    <source>
        <dbReference type="EMBL" id="PTQ49353.1"/>
    </source>
</evidence>
<dbReference type="Proteomes" id="UP000244005">
    <property type="component" value="Unassembled WGS sequence"/>
</dbReference>
<dbReference type="EMBL" id="KZ772675">
    <property type="protein sequence ID" value="PTQ49353.1"/>
    <property type="molecule type" value="Genomic_DNA"/>
</dbReference>
<protein>
    <submittedName>
        <fullName evidence="2">Uncharacterized protein</fullName>
    </submittedName>
</protein>
<keyword evidence="3" id="KW-1185">Reference proteome</keyword>
<name>A0A2R6XTC3_MARPO</name>
<proteinExistence type="predicted"/>
<gene>
    <name evidence="2" type="ORF">MARPO_0003s0223</name>
</gene>
<reference evidence="3" key="1">
    <citation type="journal article" date="2017" name="Cell">
        <title>Insights into land plant evolution garnered from the Marchantia polymorpha genome.</title>
        <authorList>
            <person name="Bowman J.L."/>
            <person name="Kohchi T."/>
            <person name="Yamato K.T."/>
            <person name="Jenkins J."/>
            <person name="Shu S."/>
            <person name="Ishizaki K."/>
            <person name="Yamaoka S."/>
            <person name="Nishihama R."/>
            <person name="Nakamura Y."/>
            <person name="Berger F."/>
            <person name="Adam C."/>
            <person name="Aki S.S."/>
            <person name="Althoff F."/>
            <person name="Araki T."/>
            <person name="Arteaga-Vazquez M.A."/>
            <person name="Balasubrmanian S."/>
            <person name="Barry K."/>
            <person name="Bauer D."/>
            <person name="Boehm C.R."/>
            <person name="Briginshaw L."/>
            <person name="Caballero-Perez J."/>
            <person name="Catarino B."/>
            <person name="Chen F."/>
            <person name="Chiyoda S."/>
            <person name="Chovatia M."/>
            <person name="Davies K.M."/>
            <person name="Delmans M."/>
            <person name="Demura T."/>
            <person name="Dierschke T."/>
            <person name="Dolan L."/>
            <person name="Dorantes-Acosta A.E."/>
            <person name="Eklund D.M."/>
            <person name="Florent S.N."/>
            <person name="Flores-Sandoval E."/>
            <person name="Fujiyama A."/>
            <person name="Fukuzawa H."/>
            <person name="Galik B."/>
            <person name="Grimanelli D."/>
            <person name="Grimwood J."/>
            <person name="Grossniklaus U."/>
            <person name="Hamada T."/>
            <person name="Haseloff J."/>
            <person name="Hetherington A.J."/>
            <person name="Higo A."/>
            <person name="Hirakawa Y."/>
            <person name="Hundley H.N."/>
            <person name="Ikeda Y."/>
            <person name="Inoue K."/>
            <person name="Inoue S.I."/>
            <person name="Ishida S."/>
            <person name="Jia Q."/>
            <person name="Kakita M."/>
            <person name="Kanazawa T."/>
            <person name="Kawai Y."/>
            <person name="Kawashima T."/>
            <person name="Kennedy M."/>
            <person name="Kinose K."/>
            <person name="Kinoshita T."/>
            <person name="Kohara Y."/>
            <person name="Koide E."/>
            <person name="Komatsu K."/>
            <person name="Kopischke S."/>
            <person name="Kubo M."/>
            <person name="Kyozuka J."/>
            <person name="Lagercrantz U."/>
            <person name="Lin S.S."/>
            <person name="Lindquist E."/>
            <person name="Lipzen A.M."/>
            <person name="Lu C.W."/>
            <person name="De Luna E."/>
            <person name="Martienssen R.A."/>
            <person name="Minamino N."/>
            <person name="Mizutani M."/>
            <person name="Mizutani M."/>
            <person name="Mochizuki N."/>
            <person name="Monte I."/>
            <person name="Mosher R."/>
            <person name="Nagasaki H."/>
            <person name="Nakagami H."/>
            <person name="Naramoto S."/>
            <person name="Nishitani K."/>
            <person name="Ohtani M."/>
            <person name="Okamoto T."/>
            <person name="Okumura M."/>
            <person name="Phillips J."/>
            <person name="Pollak B."/>
            <person name="Reinders A."/>
            <person name="Rovekamp M."/>
            <person name="Sano R."/>
            <person name="Sawa S."/>
            <person name="Schmid M.W."/>
            <person name="Shirakawa M."/>
            <person name="Solano R."/>
            <person name="Spunde A."/>
            <person name="Suetsugu N."/>
            <person name="Sugano S."/>
            <person name="Sugiyama A."/>
            <person name="Sun R."/>
            <person name="Suzuki Y."/>
            <person name="Takenaka M."/>
            <person name="Takezawa D."/>
            <person name="Tomogane H."/>
            <person name="Tsuzuki M."/>
            <person name="Ueda T."/>
            <person name="Umeda M."/>
            <person name="Ward J.M."/>
            <person name="Watanabe Y."/>
            <person name="Yazaki K."/>
            <person name="Yokoyama R."/>
            <person name="Yoshitake Y."/>
            <person name="Yotsui I."/>
            <person name="Zachgo S."/>
            <person name="Schmutz J."/>
        </authorList>
    </citation>
    <scope>NUCLEOTIDE SEQUENCE [LARGE SCALE GENOMIC DNA]</scope>
    <source>
        <strain evidence="3">Tak-1</strain>
    </source>
</reference>